<dbReference type="EMBL" id="RWJN01000136">
    <property type="protein sequence ID" value="TCD66396.1"/>
    <property type="molecule type" value="Genomic_DNA"/>
</dbReference>
<dbReference type="PANTHER" id="PTHR10366">
    <property type="entry name" value="NAD DEPENDENT EPIMERASE/DEHYDRATASE"/>
    <property type="match status" value="1"/>
</dbReference>
<dbReference type="STRING" id="92696.A0A4R0RGH7"/>
<dbReference type="OrthoDB" id="2735536at2759"/>
<name>A0A4R0RGH7_9APHY</name>
<evidence type="ECO:0000256" key="2">
    <source>
        <dbReference type="ARBA" id="ARBA00023445"/>
    </source>
</evidence>
<evidence type="ECO:0000259" key="3">
    <source>
        <dbReference type="Pfam" id="PF01370"/>
    </source>
</evidence>
<dbReference type="Gene3D" id="3.40.50.720">
    <property type="entry name" value="NAD(P)-binding Rossmann-like Domain"/>
    <property type="match status" value="1"/>
</dbReference>
<dbReference type="SUPFAM" id="SSF51735">
    <property type="entry name" value="NAD(P)-binding Rossmann-fold domains"/>
    <property type="match status" value="1"/>
</dbReference>
<sequence>MSLVLVTGISGYLGAHVVQQLVEHGYRVRGTVRSAKLARHKELYKVYGDSVEVVAVDDLAKGSFTDILEGVTAVIHQASPTPGRAPSVEEALDGSIDGSLNILGQAEKAGIKNFSYASSLISFTLDFSSDRRPVKDDEWLPITREALTDVENPNPRLIYAVQNVLSERAVWDFVDKHPHVELTSINPTYFYGPWAPGYDAPFAGESFNPKSFLLSSMGLAWGLILPKGAPPPDFFVDVRDVARALVLALKAPPASQVGRKRILLSSDRPQPSEIIALITQHRPELLPRLNERFQAAPDNVKPFIDIKRAKEVLGLEIIDWKKTILDSVDALLEMEEAWKARGKPIEIEKL</sequence>
<dbReference type="PANTHER" id="PTHR10366:SF562">
    <property type="entry name" value="ALDEHYDE REDUCTASE II (AFU_ORTHOLOGUE AFUA_1G11360)"/>
    <property type="match status" value="1"/>
</dbReference>
<dbReference type="Proteomes" id="UP000292702">
    <property type="component" value="Unassembled WGS sequence"/>
</dbReference>
<accession>A0A4R0RGH7</accession>
<evidence type="ECO:0000256" key="1">
    <source>
        <dbReference type="ARBA" id="ARBA00023002"/>
    </source>
</evidence>
<keyword evidence="1" id="KW-0560">Oxidoreductase</keyword>
<keyword evidence="5" id="KW-1185">Reference proteome</keyword>
<dbReference type="InterPro" id="IPR036291">
    <property type="entry name" value="NAD(P)-bd_dom_sf"/>
</dbReference>
<comment type="caution">
    <text evidence="4">The sequence shown here is derived from an EMBL/GenBank/DDBJ whole genome shotgun (WGS) entry which is preliminary data.</text>
</comment>
<protein>
    <recommendedName>
        <fullName evidence="3">NAD-dependent epimerase/dehydratase domain-containing protein</fullName>
    </recommendedName>
</protein>
<dbReference type="GO" id="GO:0016616">
    <property type="term" value="F:oxidoreductase activity, acting on the CH-OH group of donors, NAD or NADP as acceptor"/>
    <property type="evidence" value="ECO:0007669"/>
    <property type="project" value="TreeGrafter"/>
</dbReference>
<comment type="similarity">
    <text evidence="2">Belongs to the NAD(P)-dependent epimerase/dehydratase family. Dihydroflavonol-4-reductase subfamily.</text>
</comment>
<dbReference type="AlphaFoldDB" id="A0A4R0RGH7"/>
<dbReference type="InterPro" id="IPR050425">
    <property type="entry name" value="NAD(P)_dehydrat-like"/>
</dbReference>
<feature type="domain" description="NAD-dependent epimerase/dehydratase" evidence="3">
    <location>
        <begin position="4"/>
        <end position="257"/>
    </location>
</feature>
<evidence type="ECO:0000313" key="4">
    <source>
        <dbReference type="EMBL" id="TCD66396.1"/>
    </source>
</evidence>
<dbReference type="Pfam" id="PF01370">
    <property type="entry name" value="Epimerase"/>
    <property type="match status" value="1"/>
</dbReference>
<evidence type="ECO:0000313" key="5">
    <source>
        <dbReference type="Proteomes" id="UP000292702"/>
    </source>
</evidence>
<proteinExistence type="inferred from homology"/>
<organism evidence="4 5">
    <name type="scientific">Steccherinum ochraceum</name>
    <dbReference type="NCBI Taxonomy" id="92696"/>
    <lineage>
        <taxon>Eukaryota</taxon>
        <taxon>Fungi</taxon>
        <taxon>Dikarya</taxon>
        <taxon>Basidiomycota</taxon>
        <taxon>Agaricomycotina</taxon>
        <taxon>Agaricomycetes</taxon>
        <taxon>Polyporales</taxon>
        <taxon>Steccherinaceae</taxon>
        <taxon>Steccherinum</taxon>
    </lineage>
</organism>
<reference evidence="4 5" key="1">
    <citation type="submission" date="2018-11" db="EMBL/GenBank/DDBJ databases">
        <title>Genome assembly of Steccherinum ochraceum LE-BIN_3174, the white-rot fungus of the Steccherinaceae family (The Residual Polyporoid clade, Polyporales, Basidiomycota).</title>
        <authorList>
            <person name="Fedorova T.V."/>
            <person name="Glazunova O.A."/>
            <person name="Landesman E.O."/>
            <person name="Moiseenko K.V."/>
            <person name="Psurtseva N.V."/>
            <person name="Savinova O.S."/>
            <person name="Shakhova N.V."/>
            <person name="Tyazhelova T.V."/>
            <person name="Vasina D.V."/>
        </authorList>
    </citation>
    <scope>NUCLEOTIDE SEQUENCE [LARGE SCALE GENOMIC DNA]</scope>
    <source>
        <strain evidence="4 5">LE-BIN_3174</strain>
    </source>
</reference>
<dbReference type="InterPro" id="IPR001509">
    <property type="entry name" value="Epimerase_deHydtase"/>
</dbReference>
<gene>
    <name evidence="4" type="ORF">EIP91_001387</name>
</gene>